<dbReference type="OrthoDB" id="7688776at2"/>
<dbReference type="Proteomes" id="UP000277498">
    <property type="component" value="Unassembled WGS sequence"/>
</dbReference>
<evidence type="ECO:0000313" key="2">
    <source>
        <dbReference type="EMBL" id="VDC28644.1"/>
    </source>
</evidence>
<name>A0A3P5XCS4_9RHOB</name>
<keyword evidence="3" id="KW-1185">Reference proteome</keyword>
<gene>
    <name evidence="2" type="ORF">XINFAN_02210</name>
</gene>
<proteinExistence type="predicted"/>
<organism evidence="2 3">
    <name type="scientific">Pseudogemmobacter humi</name>
    <dbReference type="NCBI Taxonomy" id="2483812"/>
    <lineage>
        <taxon>Bacteria</taxon>
        <taxon>Pseudomonadati</taxon>
        <taxon>Pseudomonadota</taxon>
        <taxon>Alphaproteobacteria</taxon>
        <taxon>Rhodobacterales</taxon>
        <taxon>Paracoccaceae</taxon>
        <taxon>Pseudogemmobacter</taxon>
    </lineage>
</organism>
<dbReference type="RefSeq" id="WP_124086960.1">
    <property type="nucleotide sequence ID" value="NZ_UXAW01000070.1"/>
</dbReference>
<sequence>MRIILFLASLIVPACGFLFYMFFDYTMANRMAPPGEKIGFGSYVAGWAGLIEIAGLPGGGSGGGDLAAMLPRAPDGWTRRDPAEGDAAGAAGVGFSDDEARLARDAFTVDGGAKLTQARQIYETPKGLVAVELVRFPDFIFTSFAATQIRLQLEMAAMDIPGDDYMTVRGMPLREARLPGDSPSRVFFGDLQAQIHLRITAPAATGDEEMRALLSTLDVAAMNASLVRPVRGMGEVPVLVMVPEIDEGIRARRAEERALLEAERAAEWEAMRAERDAKAEAEAEAWLAGEQTEEKNGVTIRRGIQKNDPGRSTFATGGKAGIGTGDCQQSGSGKSCGVAPGEEAQEEGTGD</sequence>
<feature type="region of interest" description="Disordered" evidence="1">
    <location>
        <begin position="303"/>
        <end position="351"/>
    </location>
</feature>
<dbReference type="EMBL" id="UXAW01000070">
    <property type="protein sequence ID" value="VDC28644.1"/>
    <property type="molecule type" value="Genomic_DNA"/>
</dbReference>
<evidence type="ECO:0000313" key="3">
    <source>
        <dbReference type="Proteomes" id="UP000277498"/>
    </source>
</evidence>
<accession>A0A3P5XCS4</accession>
<protein>
    <submittedName>
        <fullName evidence="2">Uncharacterized protein</fullName>
    </submittedName>
</protein>
<reference evidence="2 3" key="1">
    <citation type="submission" date="2018-11" db="EMBL/GenBank/DDBJ databases">
        <authorList>
            <person name="Criscuolo A."/>
        </authorList>
    </citation>
    <scope>NUCLEOTIDE SEQUENCE [LARGE SCALE GENOMIC DNA]</scope>
    <source>
        <strain evidence="2">ACIP111625</strain>
    </source>
</reference>
<evidence type="ECO:0000256" key="1">
    <source>
        <dbReference type="SAM" id="MobiDB-lite"/>
    </source>
</evidence>
<dbReference type="AlphaFoldDB" id="A0A3P5XCS4"/>